<name>A0A432JKW9_9GAMM</name>
<accession>A0A432JKW9</accession>
<protein>
    <submittedName>
        <fullName evidence="1">Uncharacterized protein</fullName>
    </submittedName>
</protein>
<proteinExistence type="predicted"/>
<reference evidence="1" key="1">
    <citation type="submission" date="2018-12" db="EMBL/GenBank/DDBJ databases">
        <authorList>
            <person name="Jadhav K."/>
            <person name="Kushwaha B."/>
            <person name="Jadhav I."/>
        </authorList>
    </citation>
    <scope>NUCLEOTIDE SEQUENCE [LARGE SCALE GENOMIC DNA]</scope>
    <source>
        <strain evidence="1">SBS 10</strain>
    </source>
</reference>
<dbReference type="AlphaFoldDB" id="A0A432JKW9"/>
<organism evidence="1">
    <name type="scientific">Billgrantia gudaonensis</name>
    <dbReference type="NCBI Taxonomy" id="376427"/>
    <lineage>
        <taxon>Bacteria</taxon>
        <taxon>Pseudomonadati</taxon>
        <taxon>Pseudomonadota</taxon>
        <taxon>Gammaproteobacteria</taxon>
        <taxon>Oceanospirillales</taxon>
        <taxon>Halomonadaceae</taxon>
        <taxon>Billgrantia</taxon>
    </lineage>
</organism>
<sequence length="124" mass="12974">MIFCFRGYWNGNPGYRHLSAHPADDACRQRAASLVLILLGLPAMGAAGAGAGTTLSLYAGVGHLGLVSARHARRCFDTLPQRFTVVTTLRLATPQLLPAAAAAGAVLFDPRQVDTASAAGQPCW</sequence>
<comment type="caution">
    <text evidence="1">The sequence shown here is derived from an EMBL/GenBank/DDBJ whole genome shotgun (WGS) entry which is preliminary data.</text>
</comment>
<gene>
    <name evidence="1" type="ORF">DSL92_00195</name>
</gene>
<evidence type="ECO:0000313" key="1">
    <source>
        <dbReference type="EMBL" id="RUA23242.1"/>
    </source>
</evidence>
<dbReference type="EMBL" id="RXHI01000001">
    <property type="protein sequence ID" value="RUA23242.1"/>
    <property type="molecule type" value="Genomic_DNA"/>
</dbReference>